<dbReference type="PATRIC" id="fig|1255043.3.peg.2122"/>
<dbReference type="AlphaFoldDB" id="L0DXR3"/>
<dbReference type="KEGG" id="tni:TVNIR_2100"/>
<dbReference type="Proteomes" id="UP000010809">
    <property type="component" value="Chromosome"/>
</dbReference>
<name>L0DXR3_THIND</name>
<dbReference type="STRING" id="1255043.TVNIR_2100"/>
<accession>L0DXR3</accession>
<evidence type="ECO:0000313" key="2">
    <source>
        <dbReference type="Proteomes" id="UP000010809"/>
    </source>
</evidence>
<evidence type="ECO:0000313" key="1">
    <source>
        <dbReference type="EMBL" id="AGA33760.1"/>
    </source>
</evidence>
<reference evidence="1" key="1">
    <citation type="submission" date="2015-12" db="EMBL/GenBank/DDBJ databases">
        <authorList>
            <person name="Tikhonova T.V."/>
            <person name="Pavlov A.R."/>
            <person name="Beletsky A.V."/>
            <person name="Mardanov A.V."/>
            <person name="Sorokin D.Y."/>
            <person name="Ravin N.V."/>
            <person name="Popov V.O."/>
        </authorList>
    </citation>
    <scope>NUCLEOTIDE SEQUENCE</scope>
    <source>
        <strain evidence="1">DSM 14787</strain>
    </source>
</reference>
<keyword evidence="2" id="KW-1185">Reference proteome</keyword>
<gene>
    <name evidence="1" type="ordered locus">TVNIR_2100</name>
</gene>
<dbReference type="RefSeq" id="WP_015258885.1">
    <property type="nucleotide sequence ID" value="NC_019902.2"/>
</dbReference>
<sequence>MFQAPEIQAAITEDKEPSAGSIEAAKEAYLALSDDELRAFLEWQGKQASGGDQ</sequence>
<organism evidence="1 2">
    <name type="scientific">Thioalkalivibrio nitratireducens (strain DSM 14787 / UNIQEM 213 / ALEN2)</name>
    <dbReference type="NCBI Taxonomy" id="1255043"/>
    <lineage>
        <taxon>Bacteria</taxon>
        <taxon>Pseudomonadati</taxon>
        <taxon>Pseudomonadota</taxon>
        <taxon>Gammaproteobacteria</taxon>
        <taxon>Chromatiales</taxon>
        <taxon>Ectothiorhodospiraceae</taxon>
        <taxon>Thioalkalivibrio</taxon>
    </lineage>
</organism>
<dbReference type="HOGENOM" id="CLU_3067249_0_0_6"/>
<proteinExistence type="predicted"/>
<dbReference type="EMBL" id="CP003989">
    <property type="protein sequence ID" value="AGA33760.1"/>
    <property type="molecule type" value="Genomic_DNA"/>
</dbReference>
<protein>
    <submittedName>
        <fullName evidence="1">Uncharacterized protein</fullName>
    </submittedName>
</protein>